<dbReference type="GO" id="GO:0055085">
    <property type="term" value="P:transmembrane transport"/>
    <property type="evidence" value="ECO:0007669"/>
    <property type="project" value="InterPro"/>
</dbReference>
<dbReference type="RefSeq" id="WP_119884579.1">
    <property type="nucleotide sequence ID" value="NZ_CP067169.1"/>
</dbReference>
<protein>
    <submittedName>
        <fullName evidence="9">ABC transporter permease</fullName>
    </submittedName>
</protein>
<sequence>MAAYLVRRLAQAVFVLLLVSFLVFMGVYAIGDPVQMLVPPDATAAEVERARVALGLDQPILVQYWLYLTGLFQGDLGTSFVYNQPTIDLVLQRLPATVELGLAAFVMSLVIGLPLGLIAGYRAGSMTDDGIMNGSIFAYSLPNFWQGLLLILLFAVQLRWFPSGGRGDTGTFLGIETSLVTASGWSHIFLPAFNLALFNAAMVIRLTRAQVQGAMNSEYVRYARAKGVPEGRILMRHAFRNVLIPLVTVLGLELGNLLAYGIITETVFNWPGMGQLLINSINVVDRPVIVGYLLIVVAMFVVINLLVDITYTLLDPRIRLGGKPA</sequence>
<dbReference type="OrthoDB" id="9807402at2"/>
<evidence type="ECO:0000256" key="6">
    <source>
        <dbReference type="ARBA" id="ARBA00023136"/>
    </source>
</evidence>
<keyword evidence="10" id="KW-1185">Reference proteome</keyword>
<keyword evidence="5 7" id="KW-1133">Transmembrane helix</keyword>
<evidence type="ECO:0000256" key="1">
    <source>
        <dbReference type="ARBA" id="ARBA00004651"/>
    </source>
</evidence>
<dbReference type="InterPro" id="IPR045621">
    <property type="entry name" value="BPD_transp_1_N"/>
</dbReference>
<feature type="transmembrane region" description="Helical" evidence="7">
    <location>
        <begin position="289"/>
        <end position="314"/>
    </location>
</feature>
<evidence type="ECO:0000256" key="5">
    <source>
        <dbReference type="ARBA" id="ARBA00022989"/>
    </source>
</evidence>
<comment type="similarity">
    <text evidence="7">Belongs to the binding-protein-dependent transport system permease family.</text>
</comment>
<dbReference type="PANTHER" id="PTHR43163:SF2">
    <property type="entry name" value="ABC TRANSPORTER PERMEASE PROTEIN"/>
    <property type="match status" value="1"/>
</dbReference>
<dbReference type="SUPFAM" id="SSF161098">
    <property type="entry name" value="MetI-like"/>
    <property type="match status" value="1"/>
</dbReference>
<keyword evidence="3" id="KW-1003">Cell membrane</keyword>
<comment type="caution">
    <text evidence="9">The sequence shown here is derived from an EMBL/GenBank/DDBJ whole genome shotgun (WGS) entry which is preliminary data.</text>
</comment>
<proteinExistence type="inferred from homology"/>
<dbReference type="CDD" id="cd06261">
    <property type="entry name" value="TM_PBP2"/>
    <property type="match status" value="1"/>
</dbReference>
<dbReference type="GO" id="GO:0005886">
    <property type="term" value="C:plasma membrane"/>
    <property type="evidence" value="ECO:0007669"/>
    <property type="project" value="UniProtKB-SubCell"/>
</dbReference>
<dbReference type="InterPro" id="IPR000515">
    <property type="entry name" value="MetI-like"/>
</dbReference>
<dbReference type="Pfam" id="PF00528">
    <property type="entry name" value="BPD_transp_1"/>
    <property type="match status" value="1"/>
</dbReference>
<evidence type="ECO:0000256" key="7">
    <source>
        <dbReference type="RuleBase" id="RU363032"/>
    </source>
</evidence>
<organism evidence="9 10">
    <name type="scientific">Paracoccus aestuarii</name>
    <dbReference type="NCBI Taxonomy" id="453842"/>
    <lineage>
        <taxon>Bacteria</taxon>
        <taxon>Pseudomonadati</taxon>
        <taxon>Pseudomonadota</taxon>
        <taxon>Alphaproteobacteria</taxon>
        <taxon>Rhodobacterales</taxon>
        <taxon>Paracoccaceae</taxon>
        <taxon>Paracoccus</taxon>
    </lineage>
</organism>
<dbReference type="PANTHER" id="PTHR43163">
    <property type="entry name" value="DIPEPTIDE TRANSPORT SYSTEM PERMEASE PROTEIN DPPB-RELATED"/>
    <property type="match status" value="1"/>
</dbReference>
<feature type="transmembrane region" description="Helical" evidence="7">
    <location>
        <begin position="188"/>
        <end position="207"/>
    </location>
</feature>
<evidence type="ECO:0000259" key="8">
    <source>
        <dbReference type="PROSITE" id="PS50928"/>
    </source>
</evidence>
<evidence type="ECO:0000256" key="4">
    <source>
        <dbReference type="ARBA" id="ARBA00022692"/>
    </source>
</evidence>
<comment type="subcellular location">
    <subcellularLocation>
        <location evidence="1 7">Cell membrane</location>
        <topology evidence="1 7">Multi-pass membrane protein</topology>
    </subcellularLocation>
</comment>
<evidence type="ECO:0000256" key="3">
    <source>
        <dbReference type="ARBA" id="ARBA00022475"/>
    </source>
</evidence>
<name>A0A419A2M4_9RHOB</name>
<reference evidence="9 10" key="1">
    <citation type="submission" date="2018-09" db="EMBL/GenBank/DDBJ databases">
        <title>Paracoccus onubensis nov. sp. a moderate halophilic bacterium isolated from Gruta de las Maravillas (Aracena, Spain).</title>
        <authorList>
            <person name="Jurado V."/>
            <person name="Gutierrez-Patricio S."/>
            <person name="Gonzalez-Pimentel J.L."/>
            <person name="Laiz L."/>
            <person name="Saiz-Jimenez C."/>
        </authorList>
    </citation>
    <scope>NUCLEOTIDE SEQUENCE [LARGE SCALE GENOMIC DNA]</scope>
    <source>
        <strain evidence="9 10">DSM 19484</strain>
    </source>
</reference>
<feature type="transmembrane region" description="Helical" evidence="7">
    <location>
        <begin position="100"/>
        <end position="124"/>
    </location>
</feature>
<feature type="transmembrane region" description="Helical" evidence="7">
    <location>
        <begin position="136"/>
        <end position="156"/>
    </location>
</feature>
<dbReference type="InterPro" id="IPR035906">
    <property type="entry name" value="MetI-like_sf"/>
</dbReference>
<dbReference type="PROSITE" id="PS50928">
    <property type="entry name" value="ABC_TM1"/>
    <property type="match status" value="1"/>
</dbReference>
<keyword evidence="4 7" id="KW-0812">Transmembrane</keyword>
<feature type="transmembrane region" description="Helical" evidence="7">
    <location>
        <begin position="242"/>
        <end position="263"/>
    </location>
</feature>
<keyword evidence="6 7" id="KW-0472">Membrane</keyword>
<dbReference type="Gene3D" id="1.10.3720.10">
    <property type="entry name" value="MetI-like"/>
    <property type="match status" value="1"/>
</dbReference>
<dbReference type="Pfam" id="PF19300">
    <property type="entry name" value="BPD_transp_1_N"/>
    <property type="match status" value="1"/>
</dbReference>
<evidence type="ECO:0000256" key="2">
    <source>
        <dbReference type="ARBA" id="ARBA00022448"/>
    </source>
</evidence>
<keyword evidence="2 7" id="KW-0813">Transport</keyword>
<dbReference type="Proteomes" id="UP000285530">
    <property type="component" value="Unassembled WGS sequence"/>
</dbReference>
<feature type="transmembrane region" description="Helical" evidence="7">
    <location>
        <begin position="12"/>
        <end position="31"/>
    </location>
</feature>
<dbReference type="AlphaFoldDB" id="A0A419A2M4"/>
<feature type="domain" description="ABC transmembrane type-1" evidence="8">
    <location>
        <begin position="94"/>
        <end position="307"/>
    </location>
</feature>
<evidence type="ECO:0000313" key="9">
    <source>
        <dbReference type="EMBL" id="RJL07507.1"/>
    </source>
</evidence>
<gene>
    <name evidence="9" type="ORF">D3P06_00065</name>
</gene>
<dbReference type="EMBL" id="QZEV01000001">
    <property type="protein sequence ID" value="RJL07507.1"/>
    <property type="molecule type" value="Genomic_DNA"/>
</dbReference>
<accession>A0A419A2M4</accession>
<evidence type="ECO:0000313" key="10">
    <source>
        <dbReference type="Proteomes" id="UP000285530"/>
    </source>
</evidence>